<dbReference type="PANTHER" id="PTHR35218">
    <property type="entry name" value="RNASE H DOMAIN-CONTAINING PROTEIN"/>
    <property type="match status" value="1"/>
</dbReference>
<protein>
    <submittedName>
        <fullName evidence="1">Uncharacterized protein isoform X1</fullName>
    </submittedName>
</protein>
<sequence length="185" mass="21178">MMTYNRETRPVLAWLDGIKVFVQKEEYARKIHLNCPPNLLRCSLRIRPTTNPEVGKYAILLIPTLHLRPGEHNNTQEDMQGSQLPNQSNNYMNFIIWNCRGAQSPEFRRNFHSPLDYHPPSLVALLETHRVEHQTLKEDFHFTGMAEVAAVGQSGGIAILWHCKIQVNPHQEIHCKIQVVAPTAG</sequence>
<dbReference type="RefSeq" id="XP_016484046.1">
    <property type="nucleotide sequence ID" value="XM_016628560.1"/>
</dbReference>
<proteinExistence type="predicted"/>
<dbReference type="PANTHER" id="PTHR35218:SF9">
    <property type="entry name" value="ENDONUCLEASE_EXONUCLEASE_PHOSPHATASE DOMAIN-CONTAINING PROTEIN"/>
    <property type="match status" value="1"/>
</dbReference>
<dbReference type="OrthoDB" id="1304906at2759"/>
<gene>
    <name evidence="1" type="primary">LOC107804638</name>
</gene>
<accession>A0A1S4B5A3</accession>
<dbReference type="AlphaFoldDB" id="A0A1S4B5A3"/>
<dbReference type="InterPro" id="IPR036691">
    <property type="entry name" value="Endo/exonu/phosph_ase_sf"/>
</dbReference>
<evidence type="ECO:0000313" key="1">
    <source>
        <dbReference type="RefSeq" id="XP_016484046.1"/>
    </source>
</evidence>
<dbReference type="SUPFAM" id="SSF56219">
    <property type="entry name" value="DNase I-like"/>
    <property type="match status" value="1"/>
</dbReference>
<name>A0A1S4B5A3_TOBAC</name>
<dbReference type="Gene3D" id="3.60.10.10">
    <property type="entry name" value="Endonuclease/exonuclease/phosphatase"/>
    <property type="match status" value="1"/>
</dbReference>
<dbReference type="KEGG" id="nta:107804638"/>
<dbReference type="PaxDb" id="4097-A0A1S4B5A3"/>
<organism evidence="1">
    <name type="scientific">Nicotiana tabacum</name>
    <name type="common">Common tobacco</name>
    <dbReference type="NCBI Taxonomy" id="4097"/>
    <lineage>
        <taxon>Eukaryota</taxon>
        <taxon>Viridiplantae</taxon>
        <taxon>Streptophyta</taxon>
        <taxon>Embryophyta</taxon>
        <taxon>Tracheophyta</taxon>
        <taxon>Spermatophyta</taxon>
        <taxon>Magnoliopsida</taxon>
        <taxon>eudicotyledons</taxon>
        <taxon>Gunneridae</taxon>
        <taxon>Pentapetalae</taxon>
        <taxon>asterids</taxon>
        <taxon>lamiids</taxon>
        <taxon>Solanales</taxon>
        <taxon>Solanaceae</taxon>
        <taxon>Nicotianoideae</taxon>
        <taxon>Nicotianeae</taxon>
        <taxon>Nicotiana</taxon>
    </lineage>
</organism>
<reference evidence="1" key="1">
    <citation type="submission" date="2025-08" db="UniProtKB">
        <authorList>
            <consortium name="RefSeq"/>
        </authorList>
    </citation>
    <scope>IDENTIFICATION</scope>
</reference>